<accession>A0A426Y5D2</accession>
<evidence type="ECO:0000313" key="2">
    <source>
        <dbReference type="Proteomes" id="UP000287651"/>
    </source>
</evidence>
<organism evidence="1 2">
    <name type="scientific">Ensete ventricosum</name>
    <name type="common">Abyssinian banana</name>
    <name type="synonym">Musa ensete</name>
    <dbReference type="NCBI Taxonomy" id="4639"/>
    <lineage>
        <taxon>Eukaryota</taxon>
        <taxon>Viridiplantae</taxon>
        <taxon>Streptophyta</taxon>
        <taxon>Embryophyta</taxon>
        <taxon>Tracheophyta</taxon>
        <taxon>Spermatophyta</taxon>
        <taxon>Magnoliopsida</taxon>
        <taxon>Liliopsida</taxon>
        <taxon>Zingiberales</taxon>
        <taxon>Musaceae</taxon>
        <taxon>Ensete</taxon>
    </lineage>
</organism>
<sequence>MTDLLCAGDVPQRMVSSSTVQSPSCLGDQERSYSDKARIACDLPVHDLRKKAFDHRDAPSRTNFSCLP</sequence>
<reference evidence="1 2" key="1">
    <citation type="journal article" date="2014" name="Agronomy (Basel)">
        <title>A Draft Genome Sequence for Ensete ventricosum, the Drought-Tolerant Tree Against Hunger.</title>
        <authorList>
            <person name="Harrison J."/>
            <person name="Moore K.A."/>
            <person name="Paszkiewicz K."/>
            <person name="Jones T."/>
            <person name="Grant M."/>
            <person name="Ambacheew D."/>
            <person name="Muzemil S."/>
            <person name="Studholme D.J."/>
        </authorList>
    </citation>
    <scope>NUCLEOTIDE SEQUENCE [LARGE SCALE GENOMIC DNA]</scope>
</reference>
<evidence type="ECO:0000313" key="1">
    <source>
        <dbReference type="EMBL" id="RRT46989.1"/>
    </source>
</evidence>
<proteinExistence type="predicted"/>
<comment type="caution">
    <text evidence="1">The sequence shown here is derived from an EMBL/GenBank/DDBJ whole genome shotgun (WGS) entry which is preliminary data.</text>
</comment>
<gene>
    <name evidence="1" type="ORF">B296_00042858</name>
</gene>
<protein>
    <submittedName>
        <fullName evidence="1">Uncharacterized protein</fullName>
    </submittedName>
</protein>
<dbReference type="AlphaFoldDB" id="A0A426Y5D2"/>
<name>A0A426Y5D2_ENSVE</name>
<dbReference type="EMBL" id="AMZH03014823">
    <property type="protein sequence ID" value="RRT46989.1"/>
    <property type="molecule type" value="Genomic_DNA"/>
</dbReference>
<dbReference type="Proteomes" id="UP000287651">
    <property type="component" value="Unassembled WGS sequence"/>
</dbReference>